<keyword evidence="1" id="KW-0012">Acyltransferase</keyword>
<evidence type="ECO:0000313" key="1">
    <source>
        <dbReference type="EMBL" id="KAA9327201.1"/>
    </source>
</evidence>
<dbReference type="InterPro" id="IPR050879">
    <property type="entry name" value="Acyltransferase_3"/>
</dbReference>
<reference evidence="1 2" key="1">
    <citation type="submission" date="2019-09" db="EMBL/GenBank/DDBJ databases">
        <title>Genome sequence of Hymenobacter sp. M3.</title>
        <authorList>
            <person name="Srinivasan S."/>
        </authorList>
    </citation>
    <scope>NUCLEOTIDE SEQUENCE [LARGE SCALE GENOMIC DNA]</scope>
    <source>
        <strain evidence="1 2">M3</strain>
    </source>
</reference>
<dbReference type="PANTHER" id="PTHR23028">
    <property type="entry name" value="ACETYLTRANSFERASE"/>
    <property type="match status" value="1"/>
</dbReference>
<dbReference type="Proteomes" id="UP000326380">
    <property type="component" value="Unassembled WGS sequence"/>
</dbReference>
<dbReference type="InterPro" id="IPR002656">
    <property type="entry name" value="Acyl_transf_3_dom"/>
</dbReference>
<dbReference type="GO" id="GO:0016747">
    <property type="term" value="F:acyltransferase activity, transferring groups other than amino-acyl groups"/>
    <property type="evidence" value="ECO:0007669"/>
    <property type="project" value="InterPro"/>
</dbReference>
<keyword evidence="2" id="KW-1185">Reference proteome</keyword>
<gene>
    <name evidence="1" type="ORF">F0P96_18370</name>
</gene>
<protein>
    <submittedName>
        <fullName evidence="1">Acyltransferase</fullName>
    </submittedName>
</protein>
<dbReference type="RefSeq" id="WP_151080431.1">
    <property type="nucleotide sequence ID" value="NZ_CP047647.1"/>
</dbReference>
<accession>A0A7L4ZS64</accession>
<organism evidence="1 2">
    <name type="scientific">Hymenobacter busanensis</name>
    <dbReference type="NCBI Taxonomy" id="2607656"/>
    <lineage>
        <taxon>Bacteria</taxon>
        <taxon>Pseudomonadati</taxon>
        <taxon>Bacteroidota</taxon>
        <taxon>Cytophagia</taxon>
        <taxon>Cytophagales</taxon>
        <taxon>Hymenobacteraceae</taxon>
        <taxon>Hymenobacter</taxon>
    </lineage>
</organism>
<dbReference type="Pfam" id="PF01757">
    <property type="entry name" value="Acyl_transf_3"/>
    <property type="match status" value="1"/>
</dbReference>
<name>A0A7L4ZS64_9BACT</name>
<proteinExistence type="predicted"/>
<dbReference type="AlphaFoldDB" id="A0A7L4ZS64"/>
<dbReference type="EMBL" id="VTWU01000007">
    <property type="protein sequence ID" value="KAA9327201.1"/>
    <property type="molecule type" value="Genomic_DNA"/>
</dbReference>
<comment type="caution">
    <text evidence="1">The sequence shown here is derived from an EMBL/GenBank/DDBJ whole genome shotgun (WGS) entry which is preliminary data.</text>
</comment>
<evidence type="ECO:0000313" key="2">
    <source>
        <dbReference type="Proteomes" id="UP000326380"/>
    </source>
</evidence>
<sequence length="427" mass="47468">MPLRAAPVPAAPPTAPEALAASAAPVTSAPVRHLRYLDGLRGLVALSIMLRHNLPAFYPALITGDPAVRHIARFPNLEMAFAGTPLDLVHGNSVGFCVFFVLSGFVLSEAYFNKPTLQTLQAKAATRYQRLMLPVFVSALMGYLCMRLGLFFNHELAAVSGAAWYNKAWPTVPGIATLLKDLAVDLPLAGETAYNPVLWMFHLELKGSFLVFVLLAFFANFRHRGLVYGVAALLLVLGPFDSLLACFVVGVAINDFRHHGPRPQWWSARARGLVVVALLLVFLVVATYPTTYFVGMTTSPYRYLQLPRLSPDYNELLYHCTAATLLLLAVLLSPRLQRLLQARWLLFLGSMSFGLYLMHFLVLGSFSSRLFLALLPHLGYHLSFAATMLASAPLVLLSAYLFTRWVIRPNSRWAQRVYERWFKPMSS</sequence>
<keyword evidence="1" id="KW-0808">Transferase</keyword>
<dbReference type="PANTHER" id="PTHR23028:SF134">
    <property type="entry name" value="PUTATIVE (AFU_ORTHOLOGUE AFUA_4G08520)-RELATED"/>
    <property type="match status" value="1"/>
</dbReference>